<name>I0WFD7_9FLAO</name>
<organism evidence="1 2">
    <name type="scientific">Imtechella halotolerans K1</name>
    <dbReference type="NCBI Taxonomy" id="946077"/>
    <lineage>
        <taxon>Bacteria</taxon>
        <taxon>Pseudomonadati</taxon>
        <taxon>Bacteroidota</taxon>
        <taxon>Flavobacteriia</taxon>
        <taxon>Flavobacteriales</taxon>
        <taxon>Flavobacteriaceae</taxon>
        <taxon>Imtechella</taxon>
    </lineage>
</organism>
<dbReference type="OrthoDB" id="6636518at2"/>
<accession>I0WFD7</accession>
<dbReference type="EMBL" id="AJJU01000007">
    <property type="protein sequence ID" value="EID75103.1"/>
    <property type="molecule type" value="Genomic_DNA"/>
</dbReference>
<dbReference type="Proteomes" id="UP000005938">
    <property type="component" value="Unassembled WGS sequence"/>
</dbReference>
<evidence type="ECO:0000313" key="1">
    <source>
        <dbReference type="EMBL" id="EID75103.1"/>
    </source>
</evidence>
<dbReference type="GO" id="GO:0016740">
    <property type="term" value="F:transferase activity"/>
    <property type="evidence" value="ECO:0007669"/>
    <property type="project" value="UniProtKB-KW"/>
</dbReference>
<evidence type="ECO:0000313" key="2">
    <source>
        <dbReference type="Proteomes" id="UP000005938"/>
    </source>
</evidence>
<keyword evidence="1" id="KW-0808">Transferase</keyword>
<dbReference type="eggNOG" id="COG3955">
    <property type="taxonomic scope" value="Bacteria"/>
</dbReference>
<dbReference type="InterPro" id="IPR037226">
    <property type="entry name" value="CAC2185-like_sf"/>
</dbReference>
<dbReference type="RefSeq" id="WP_008238924.1">
    <property type="nucleotide sequence ID" value="NZ_AJJU01000007.1"/>
</dbReference>
<protein>
    <submittedName>
        <fullName evidence="1">Putative acetyl transferase</fullName>
    </submittedName>
</protein>
<dbReference type="SUPFAM" id="SSF142795">
    <property type="entry name" value="CAC2185-like"/>
    <property type="match status" value="1"/>
</dbReference>
<keyword evidence="2" id="KW-1185">Reference proteome</keyword>
<dbReference type="Pfam" id="PF08942">
    <property type="entry name" value="DUF1919"/>
    <property type="match status" value="1"/>
</dbReference>
<dbReference type="STRING" id="946077.W5A_07202"/>
<proteinExistence type="predicted"/>
<dbReference type="InterPro" id="IPR015037">
    <property type="entry name" value="DUF1919"/>
</dbReference>
<reference evidence="1 2" key="1">
    <citation type="journal article" date="2012" name="J. Bacteriol.">
        <title>Genome Sequence of the Halotolerant Bacterium Imtechella halotolerans K1T.</title>
        <authorList>
            <person name="Kumar S."/>
            <person name="Vikram S."/>
            <person name="Subramanian S."/>
            <person name="Raghava G.P."/>
            <person name="Pinnaka A.K."/>
        </authorList>
    </citation>
    <scope>NUCLEOTIDE SEQUENCE [LARGE SCALE GENOMIC DNA]</scope>
    <source>
        <strain evidence="1 2">K1</strain>
    </source>
</reference>
<gene>
    <name evidence="1" type="ORF">W5A_07202</name>
</gene>
<comment type="caution">
    <text evidence="1">The sequence shown here is derived from an EMBL/GenBank/DDBJ whole genome shotgun (WGS) entry which is preliminary data.</text>
</comment>
<sequence>MKSLLRKTEVFIRRKIVQYGKKYYTYQDQKRLHNHQFVIISNNCFGGQVYQWLGKTYNTPFVGLYLNGPCYLKLLQNFDYYLKQDLEFIQESIYPKTKKHWYPIGKLDDIEVHFSHYDSQEEAMEKWTRRKKRMLETEEKNRLFPVLVERDNVDEQIVKEFHKIPFENKLSFSCQDYQLSAKENIVLHQKCKERLNSTPNGKKVFKLAFLYIDIVHWLNTGVVKRTHFKK</sequence>
<dbReference type="AlphaFoldDB" id="I0WFD7"/>